<name>A0AAD9TQV2_9ROSI</name>
<accession>A0AAD9TQV2</accession>
<reference evidence="1" key="1">
    <citation type="journal article" date="2023" name="Plant J.">
        <title>Genome sequences and population genomics provide insights into the demographic history, inbreeding, and mutation load of two 'living fossil' tree species of Dipteronia.</title>
        <authorList>
            <person name="Feng Y."/>
            <person name="Comes H.P."/>
            <person name="Chen J."/>
            <person name="Zhu S."/>
            <person name="Lu R."/>
            <person name="Zhang X."/>
            <person name="Li P."/>
            <person name="Qiu J."/>
            <person name="Olsen K.M."/>
            <person name="Qiu Y."/>
        </authorList>
    </citation>
    <scope>NUCLEOTIDE SEQUENCE</scope>
    <source>
        <strain evidence="1">KIB01</strain>
    </source>
</reference>
<evidence type="ECO:0008006" key="3">
    <source>
        <dbReference type="Google" id="ProtNLM"/>
    </source>
</evidence>
<dbReference type="Gene3D" id="3.30.559.10">
    <property type="entry name" value="Chloramphenicol acetyltransferase-like domain"/>
    <property type="match status" value="1"/>
</dbReference>
<gene>
    <name evidence="1" type="ORF">Ddye_028261</name>
</gene>
<comment type="caution">
    <text evidence="1">The sequence shown here is derived from an EMBL/GenBank/DDBJ whole genome shotgun (WGS) entry which is preliminary data.</text>
</comment>
<keyword evidence="2" id="KW-1185">Reference proteome</keyword>
<evidence type="ECO:0000313" key="2">
    <source>
        <dbReference type="Proteomes" id="UP001280121"/>
    </source>
</evidence>
<dbReference type="PANTHER" id="PTHR36617:SF5">
    <property type="entry name" value="OS05G0421675 PROTEIN"/>
    <property type="match status" value="1"/>
</dbReference>
<protein>
    <recommendedName>
        <fullName evidence="3">Reverse transcriptase zinc-binding domain-containing protein</fullName>
    </recommendedName>
</protein>
<dbReference type="PANTHER" id="PTHR36617">
    <property type="entry name" value="PROTEIN, PUTATIVE-RELATED"/>
    <property type="match status" value="1"/>
</dbReference>
<dbReference type="Pfam" id="PF02458">
    <property type="entry name" value="Transferase"/>
    <property type="match status" value="1"/>
</dbReference>
<dbReference type="InterPro" id="IPR023213">
    <property type="entry name" value="CAT-like_dom_sf"/>
</dbReference>
<sequence>MKIHVNKSTIVRPALETPENKLWNSNLDLLVPTIHISTVHFYRQLHIEEDSKLCSGAVLSHGGEAEAEAGRKWKTGNPVLIKDFRWEWKGRAHTSYLVQAVQHLLEEGSMSSEILRDGLRVVFGNGVRANFWVDVWCDNTPLKAIFPRFFALASKKEGRVEDYGKWAGDRWIWEVPLRRKLFNWKTEQWKCFKSLLD</sequence>
<dbReference type="AlphaFoldDB" id="A0AAD9TQV2"/>
<dbReference type="Proteomes" id="UP001280121">
    <property type="component" value="Unassembled WGS sequence"/>
</dbReference>
<organism evidence="1 2">
    <name type="scientific">Dipteronia dyeriana</name>
    <dbReference type="NCBI Taxonomy" id="168575"/>
    <lineage>
        <taxon>Eukaryota</taxon>
        <taxon>Viridiplantae</taxon>
        <taxon>Streptophyta</taxon>
        <taxon>Embryophyta</taxon>
        <taxon>Tracheophyta</taxon>
        <taxon>Spermatophyta</taxon>
        <taxon>Magnoliopsida</taxon>
        <taxon>eudicotyledons</taxon>
        <taxon>Gunneridae</taxon>
        <taxon>Pentapetalae</taxon>
        <taxon>rosids</taxon>
        <taxon>malvids</taxon>
        <taxon>Sapindales</taxon>
        <taxon>Sapindaceae</taxon>
        <taxon>Hippocastanoideae</taxon>
        <taxon>Acereae</taxon>
        <taxon>Dipteronia</taxon>
    </lineage>
</organism>
<evidence type="ECO:0000313" key="1">
    <source>
        <dbReference type="EMBL" id="KAK2640466.1"/>
    </source>
</evidence>
<dbReference type="EMBL" id="JANJYI010000008">
    <property type="protein sequence ID" value="KAK2640466.1"/>
    <property type="molecule type" value="Genomic_DNA"/>
</dbReference>
<proteinExistence type="predicted"/>